<dbReference type="RefSeq" id="WP_105020995.1">
    <property type="nucleotide sequence ID" value="NZ_MSCM01000001.1"/>
</dbReference>
<dbReference type="InterPro" id="IPR016181">
    <property type="entry name" value="Acyl_CoA_acyltransferase"/>
</dbReference>
<dbReference type="PANTHER" id="PTHR43328">
    <property type="entry name" value="ACETYLTRANSFERASE-RELATED"/>
    <property type="match status" value="1"/>
</dbReference>
<dbReference type="Gene3D" id="3.40.630.30">
    <property type="match status" value="1"/>
</dbReference>
<dbReference type="PANTHER" id="PTHR43328:SF1">
    <property type="entry name" value="N-ACETYLTRANSFERASE DOMAIN-CONTAINING PROTEIN"/>
    <property type="match status" value="1"/>
</dbReference>
<keyword evidence="3" id="KW-1185">Reference proteome</keyword>
<accession>A0A2S7WXZ3</accession>
<evidence type="ECO:0000313" key="3">
    <source>
        <dbReference type="Proteomes" id="UP000239068"/>
    </source>
</evidence>
<sequence length="164" mass="18959">MVELRDYHIDIVNQYAEFKNNPIIFDNGYDKVPNPFTLKDATDFITIQLANKAAFRKLIYWNNQFVGEIGIEIKTDVFRLSAEMGYFIGEPFWGNGIASKAIKLMTAYTFHNFNIIRIEAGVFDFNKASMRVLEKNGFELESIKKNAVIKNGKIISDYIWVLLK</sequence>
<comment type="caution">
    <text evidence="2">The sequence shown here is derived from an EMBL/GenBank/DDBJ whole genome shotgun (WGS) entry which is preliminary data.</text>
</comment>
<dbReference type="GO" id="GO:0016747">
    <property type="term" value="F:acyltransferase activity, transferring groups other than amino-acyl groups"/>
    <property type="evidence" value="ECO:0007669"/>
    <property type="project" value="InterPro"/>
</dbReference>
<name>A0A2S7WXZ3_9FLAO</name>
<evidence type="ECO:0000313" key="2">
    <source>
        <dbReference type="EMBL" id="PQJ82435.1"/>
    </source>
</evidence>
<dbReference type="AlphaFoldDB" id="A0A2S7WXZ3"/>
<dbReference type="InterPro" id="IPR000182">
    <property type="entry name" value="GNAT_dom"/>
</dbReference>
<feature type="domain" description="N-acetyltransferase" evidence="1">
    <location>
        <begin position="2"/>
        <end position="164"/>
    </location>
</feature>
<proteinExistence type="predicted"/>
<protein>
    <recommendedName>
        <fullName evidence="1">N-acetyltransferase domain-containing protein</fullName>
    </recommendedName>
</protein>
<reference evidence="2 3" key="1">
    <citation type="submission" date="2016-12" db="EMBL/GenBank/DDBJ databases">
        <title>Trade-off between light-utilization and light-protection in marine flavobacteria.</title>
        <authorList>
            <person name="Kumagai Y."/>
            <person name="Yoshizawa S."/>
            <person name="Kogure K."/>
            <person name="Iwasaki W."/>
        </authorList>
    </citation>
    <scope>NUCLEOTIDE SEQUENCE [LARGE SCALE GENOMIC DNA]</scope>
    <source>
        <strain evidence="2 3">ATCC 43844</strain>
    </source>
</reference>
<dbReference type="Pfam" id="PF13302">
    <property type="entry name" value="Acetyltransf_3"/>
    <property type="match status" value="1"/>
</dbReference>
<gene>
    <name evidence="2" type="ORF">BTO16_07510</name>
</gene>
<dbReference type="PROSITE" id="PS51186">
    <property type="entry name" value="GNAT"/>
    <property type="match status" value="1"/>
</dbReference>
<dbReference type="Proteomes" id="UP000239068">
    <property type="component" value="Unassembled WGS sequence"/>
</dbReference>
<organism evidence="2 3">
    <name type="scientific">Polaribacter glomeratus</name>
    <dbReference type="NCBI Taxonomy" id="102"/>
    <lineage>
        <taxon>Bacteria</taxon>
        <taxon>Pseudomonadati</taxon>
        <taxon>Bacteroidota</taxon>
        <taxon>Flavobacteriia</taxon>
        <taxon>Flavobacteriales</taxon>
        <taxon>Flavobacteriaceae</taxon>
    </lineage>
</organism>
<dbReference type="OrthoDB" id="9811523at2"/>
<dbReference type="SUPFAM" id="SSF55729">
    <property type="entry name" value="Acyl-CoA N-acyltransferases (Nat)"/>
    <property type="match status" value="1"/>
</dbReference>
<dbReference type="EMBL" id="MSCM01000001">
    <property type="protein sequence ID" value="PQJ82435.1"/>
    <property type="molecule type" value="Genomic_DNA"/>
</dbReference>
<evidence type="ECO:0000259" key="1">
    <source>
        <dbReference type="PROSITE" id="PS51186"/>
    </source>
</evidence>